<accession>A0A518BID8</accession>
<dbReference type="EMBL" id="CP036287">
    <property type="protein sequence ID" value="QDU66724.1"/>
    <property type="molecule type" value="Genomic_DNA"/>
</dbReference>
<dbReference type="GO" id="GO:0016491">
    <property type="term" value="F:oxidoreductase activity"/>
    <property type="evidence" value="ECO:0007669"/>
    <property type="project" value="InterPro"/>
</dbReference>
<dbReference type="PANTHER" id="PTHR43734">
    <property type="entry name" value="PHYTOENE DESATURASE"/>
    <property type="match status" value="1"/>
</dbReference>
<name>A0A518BID8_9BACT</name>
<evidence type="ECO:0000313" key="5">
    <source>
        <dbReference type="Proteomes" id="UP000316921"/>
    </source>
</evidence>
<protein>
    <recommendedName>
        <fullName evidence="3">Amine oxidase domain-containing protein</fullName>
    </recommendedName>
</protein>
<dbReference type="InterPro" id="IPR002937">
    <property type="entry name" value="Amino_oxidase"/>
</dbReference>
<feature type="domain" description="Amine oxidase" evidence="3">
    <location>
        <begin position="50"/>
        <end position="408"/>
    </location>
</feature>
<dbReference type="Gene3D" id="3.50.50.60">
    <property type="entry name" value="FAD/NAD(P)-binding domain"/>
    <property type="match status" value="2"/>
</dbReference>
<evidence type="ECO:0000259" key="3">
    <source>
        <dbReference type="Pfam" id="PF01593"/>
    </source>
</evidence>
<proteinExistence type="inferred from homology"/>
<comment type="similarity">
    <text evidence="1">Belongs to the carotenoid/retinoid oxidoreductase family.</text>
</comment>
<evidence type="ECO:0000256" key="2">
    <source>
        <dbReference type="SAM" id="MobiDB-lite"/>
    </source>
</evidence>
<dbReference type="AlphaFoldDB" id="A0A518BID8"/>
<evidence type="ECO:0000313" key="4">
    <source>
        <dbReference type="EMBL" id="QDU66724.1"/>
    </source>
</evidence>
<dbReference type="Proteomes" id="UP000316921">
    <property type="component" value="Chromosome"/>
</dbReference>
<gene>
    <name evidence="4" type="ORF">Pla133_18000</name>
</gene>
<sequence>MTHSDEIPRPRGERDVRYFKGSTDGKRPLTKDPLEGAASAYDLVVIGSGLGGLTAANVLGRAGHGVALLEQHYNFGGLATWFRRKGGHTFDISLHGFPIGMKKTCRKYWTQEIADSIEQLDGVRFDNPQFSFETEFTRVDFTNKLVDVFGLERAKVEAFYDELRRMDFFDPTTETTGELLERCFPGRNDVHRLLMEPISYANGSTLDDPAISYGIVFSNFMSKGVYTFSGGTDTLIKKMKAELVANGVEIFNSVLVDKIVIEESPMGERRVAGVEALGRFIAAKAVVSNANVLTTVHKLVGAAHFDPDFVAKAGKVRLNTSSCQVYMGVRDGAELPWVTDLLFTSTRPTFTSESLCDFHGESRTFSFYYPKTRPQGRPRYSVVSSTNARWEDWAELDQAAYDAAKDKLAADTLACLEGYVPGVGGLIDHVEVATPRTFAFYTEHPTGTSFGTKFEGLEVSTQLPDEIGGLFHAGSVGIIMSGWLGAANYGAICANKVDAWLYSLAEVSA</sequence>
<evidence type="ECO:0000256" key="1">
    <source>
        <dbReference type="ARBA" id="ARBA00006046"/>
    </source>
</evidence>
<dbReference type="Pfam" id="PF01593">
    <property type="entry name" value="Amino_oxidase"/>
    <property type="match status" value="1"/>
</dbReference>
<organism evidence="4 5">
    <name type="scientific">Engelhardtia mirabilis</name>
    <dbReference type="NCBI Taxonomy" id="2528011"/>
    <lineage>
        <taxon>Bacteria</taxon>
        <taxon>Pseudomonadati</taxon>
        <taxon>Planctomycetota</taxon>
        <taxon>Planctomycetia</taxon>
        <taxon>Planctomycetia incertae sedis</taxon>
        <taxon>Engelhardtia</taxon>
    </lineage>
</organism>
<keyword evidence="5" id="KW-1185">Reference proteome</keyword>
<dbReference type="PANTHER" id="PTHR43734:SF3">
    <property type="entry name" value="B-CAROTENE KETOLASE"/>
    <property type="match status" value="1"/>
</dbReference>
<reference evidence="4 5" key="1">
    <citation type="submission" date="2019-02" db="EMBL/GenBank/DDBJ databases">
        <title>Deep-cultivation of Planctomycetes and their phenomic and genomic characterization uncovers novel biology.</title>
        <authorList>
            <person name="Wiegand S."/>
            <person name="Jogler M."/>
            <person name="Boedeker C."/>
            <person name="Pinto D."/>
            <person name="Vollmers J."/>
            <person name="Rivas-Marin E."/>
            <person name="Kohn T."/>
            <person name="Peeters S.H."/>
            <person name="Heuer A."/>
            <person name="Rast P."/>
            <person name="Oberbeckmann S."/>
            <person name="Bunk B."/>
            <person name="Jeske O."/>
            <person name="Meyerdierks A."/>
            <person name="Storesund J.E."/>
            <person name="Kallscheuer N."/>
            <person name="Luecker S."/>
            <person name="Lage O.M."/>
            <person name="Pohl T."/>
            <person name="Merkel B.J."/>
            <person name="Hornburger P."/>
            <person name="Mueller R.-W."/>
            <person name="Bruemmer F."/>
            <person name="Labrenz M."/>
            <person name="Spormann A.M."/>
            <person name="Op den Camp H."/>
            <person name="Overmann J."/>
            <person name="Amann R."/>
            <person name="Jetten M.S.M."/>
            <person name="Mascher T."/>
            <person name="Medema M.H."/>
            <person name="Devos D.P."/>
            <person name="Kaster A.-K."/>
            <person name="Ovreas L."/>
            <person name="Rohde M."/>
            <person name="Galperin M.Y."/>
            <person name="Jogler C."/>
        </authorList>
    </citation>
    <scope>NUCLEOTIDE SEQUENCE [LARGE SCALE GENOMIC DNA]</scope>
    <source>
        <strain evidence="4 5">Pla133</strain>
    </source>
</reference>
<dbReference type="SUPFAM" id="SSF51905">
    <property type="entry name" value="FAD/NAD(P)-binding domain"/>
    <property type="match status" value="1"/>
</dbReference>
<dbReference type="InterPro" id="IPR036188">
    <property type="entry name" value="FAD/NAD-bd_sf"/>
</dbReference>
<feature type="region of interest" description="Disordered" evidence="2">
    <location>
        <begin position="1"/>
        <end position="31"/>
    </location>
</feature>
<dbReference type="KEGG" id="pbap:Pla133_18000"/>